<dbReference type="EMBL" id="QUSW01000001">
    <property type="protein sequence ID" value="RQP26773.1"/>
    <property type="molecule type" value="Genomic_DNA"/>
</dbReference>
<proteinExistence type="predicted"/>
<comment type="caution">
    <text evidence="2">The sequence shown here is derived from an EMBL/GenBank/DDBJ whole genome shotgun (WGS) entry which is preliminary data.</text>
</comment>
<name>A0A3N7HXY9_9BURK</name>
<keyword evidence="1" id="KW-1133">Transmembrane helix</keyword>
<dbReference type="AlphaFoldDB" id="A0A3N7HXY9"/>
<feature type="transmembrane region" description="Helical" evidence="1">
    <location>
        <begin position="6"/>
        <end position="25"/>
    </location>
</feature>
<keyword evidence="3" id="KW-1185">Reference proteome</keyword>
<dbReference type="Proteomes" id="UP000267464">
    <property type="component" value="Unassembled WGS sequence"/>
</dbReference>
<reference evidence="2 3" key="1">
    <citation type="submission" date="2018-08" db="EMBL/GenBank/DDBJ databases">
        <authorList>
            <person name="Khan S.A."/>
            <person name="Jeon C.O."/>
            <person name="Chun B.H."/>
            <person name="Jeong S.E."/>
        </authorList>
    </citation>
    <scope>NUCLEOTIDE SEQUENCE [LARGE SCALE GENOMIC DNA]</scope>
    <source>
        <strain evidence="2 3">S-16</strain>
    </source>
</reference>
<sequence>MQQRPLIALHLGAAMLALVVGGVVMARRKGTINHKRLGWFWVALMTAVAVTSVFIRDHGMPNIAGYTPIHALTLFALVSLPRGIHHIRQGNVAAHRGLMKGLFIGGCIVAGLFTLVPGRILGDLLWKQALGLVH</sequence>
<keyword evidence="1" id="KW-0472">Membrane</keyword>
<reference evidence="2 3" key="2">
    <citation type="submission" date="2018-12" db="EMBL/GenBank/DDBJ databases">
        <title>Rhizobacter gummiphilus sp. nov., a rubber-degrading bacterium isolated from the soil of a botanical garden in Japan.</title>
        <authorList>
            <person name="Shunsuke S.S."/>
        </authorList>
    </citation>
    <scope>NUCLEOTIDE SEQUENCE [LARGE SCALE GENOMIC DNA]</scope>
    <source>
        <strain evidence="2 3">S-16</strain>
    </source>
</reference>
<organism evidence="2 3">
    <name type="scientific">Piscinibacter terrae</name>
    <dbReference type="NCBI Taxonomy" id="2496871"/>
    <lineage>
        <taxon>Bacteria</taxon>
        <taxon>Pseudomonadati</taxon>
        <taxon>Pseudomonadota</taxon>
        <taxon>Betaproteobacteria</taxon>
        <taxon>Burkholderiales</taxon>
        <taxon>Sphaerotilaceae</taxon>
        <taxon>Piscinibacter</taxon>
    </lineage>
</organism>
<evidence type="ECO:0000313" key="3">
    <source>
        <dbReference type="Proteomes" id="UP000267464"/>
    </source>
</evidence>
<keyword evidence="1" id="KW-0812">Transmembrane</keyword>
<protein>
    <submittedName>
        <fullName evidence="2">DUF2306 domain-containing protein</fullName>
    </submittedName>
</protein>
<evidence type="ECO:0000313" key="2">
    <source>
        <dbReference type="EMBL" id="RQP26773.1"/>
    </source>
</evidence>
<feature type="transmembrane region" description="Helical" evidence="1">
    <location>
        <begin position="61"/>
        <end position="80"/>
    </location>
</feature>
<dbReference type="OrthoDB" id="3749011at2"/>
<feature type="transmembrane region" description="Helical" evidence="1">
    <location>
        <begin position="37"/>
        <end position="55"/>
    </location>
</feature>
<evidence type="ECO:0000256" key="1">
    <source>
        <dbReference type="SAM" id="Phobius"/>
    </source>
</evidence>
<dbReference type="Pfam" id="PF10067">
    <property type="entry name" value="DUF2306"/>
    <property type="match status" value="1"/>
</dbReference>
<accession>A0A3N7HXY9</accession>
<feature type="transmembrane region" description="Helical" evidence="1">
    <location>
        <begin position="101"/>
        <end position="122"/>
    </location>
</feature>
<dbReference type="InterPro" id="IPR018750">
    <property type="entry name" value="DUF2306_membrane"/>
</dbReference>
<gene>
    <name evidence="2" type="ORF">DZC73_01340</name>
</gene>